<sequence>MSSEAQEEELEDFHLAYSSEDEAHKQEKKAIKEESCDIEFEAYEYADIVIKLEQCSGHDYIDDKYLN</sequence>
<dbReference type="Proteomes" id="UP000215335">
    <property type="component" value="Unassembled WGS sequence"/>
</dbReference>
<evidence type="ECO:0000256" key="1">
    <source>
        <dbReference type="SAM" id="MobiDB-lite"/>
    </source>
</evidence>
<protein>
    <submittedName>
        <fullName evidence="2">Uncharacterized protein</fullName>
    </submittedName>
</protein>
<reference evidence="2 3" key="1">
    <citation type="journal article" date="2017" name="Curr. Biol.">
        <title>The Evolution of Venom by Co-option of Single-Copy Genes.</title>
        <authorList>
            <person name="Martinson E.O."/>
            <person name="Mrinalini"/>
            <person name="Kelkar Y.D."/>
            <person name="Chang C.H."/>
            <person name="Werren J.H."/>
        </authorList>
    </citation>
    <scope>NUCLEOTIDE SEQUENCE [LARGE SCALE GENOMIC DNA]</scope>
    <source>
        <strain evidence="2 3">Alberta</strain>
        <tissue evidence="2">Whole body</tissue>
    </source>
</reference>
<gene>
    <name evidence="2" type="ORF">TSAR_000842</name>
</gene>
<keyword evidence="3" id="KW-1185">Reference proteome</keyword>
<comment type="caution">
    <text evidence="2">The sequence shown here is derived from an EMBL/GenBank/DDBJ whole genome shotgun (WGS) entry which is preliminary data.</text>
</comment>
<dbReference type="EMBL" id="NNAY01001927">
    <property type="protein sequence ID" value="OXU22536.1"/>
    <property type="molecule type" value="Genomic_DNA"/>
</dbReference>
<accession>A0A232EW40</accession>
<organism evidence="2 3">
    <name type="scientific">Trichomalopsis sarcophagae</name>
    <dbReference type="NCBI Taxonomy" id="543379"/>
    <lineage>
        <taxon>Eukaryota</taxon>
        <taxon>Metazoa</taxon>
        <taxon>Ecdysozoa</taxon>
        <taxon>Arthropoda</taxon>
        <taxon>Hexapoda</taxon>
        <taxon>Insecta</taxon>
        <taxon>Pterygota</taxon>
        <taxon>Neoptera</taxon>
        <taxon>Endopterygota</taxon>
        <taxon>Hymenoptera</taxon>
        <taxon>Apocrita</taxon>
        <taxon>Proctotrupomorpha</taxon>
        <taxon>Chalcidoidea</taxon>
        <taxon>Pteromalidae</taxon>
        <taxon>Pteromalinae</taxon>
        <taxon>Trichomalopsis</taxon>
    </lineage>
</organism>
<feature type="compositionally biased region" description="Acidic residues" evidence="1">
    <location>
        <begin position="1"/>
        <end position="11"/>
    </location>
</feature>
<evidence type="ECO:0000313" key="3">
    <source>
        <dbReference type="Proteomes" id="UP000215335"/>
    </source>
</evidence>
<dbReference type="AlphaFoldDB" id="A0A232EW40"/>
<evidence type="ECO:0000313" key="2">
    <source>
        <dbReference type="EMBL" id="OXU22536.1"/>
    </source>
</evidence>
<feature type="region of interest" description="Disordered" evidence="1">
    <location>
        <begin position="1"/>
        <end position="28"/>
    </location>
</feature>
<proteinExistence type="predicted"/>
<name>A0A232EW40_9HYME</name>